<feature type="non-terminal residue" evidence="9">
    <location>
        <position position="1"/>
    </location>
</feature>
<dbReference type="InterPro" id="IPR018495">
    <property type="entry name" value="Succ_DH_cyt_bsu_CS"/>
</dbReference>
<evidence type="ECO:0000256" key="1">
    <source>
        <dbReference type="ARBA" id="ARBA00004141"/>
    </source>
</evidence>
<keyword evidence="10" id="KW-1185">Reference proteome</keyword>
<evidence type="ECO:0000313" key="9">
    <source>
        <dbReference type="EMBL" id="KAG9974712.1"/>
    </source>
</evidence>
<comment type="subcellular location">
    <subcellularLocation>
        <location evidence="1">Membrane</location>
        <topology evidence="1">Multi-pass membrane protein</topology>
    </subcellularLocation>
</comment>
<dbReference type="SUPFAM" id="SSF81343">
    <property type="entry name" value="Fumarate reductase respiratory complex transmembrane subunits"/>
    <property type="match status" value="1"/>
</dbReference>
<keyword evidence="6" id="KW-0408">Iron</keyword>
<comment type="caution">
    <text evidence="9">The sequence shown here is derived from an EMBL/GenBank/DDBJ whole genome shotgun (WGS) entry which is preliminary data.</text>
</comment>
<dbReference type="PANTHER" id="PTHR10978:SF5">
    <property type="entry name" value="SUCCINATE DEHYDROGENASE CYTOCHROME B560 SUBUNIT, MITOCHONDRIAL"/>
    <property type="match status" value="1"/>
</dbReference>
<name>A0A9P8JQW9_AURME</name>
<dbReference type="CDD" id="cd03499">
    <property type="entry name" value="SQR_TypeC_SdhC"/>
    <property type="match status" value="1"/>
</dbReference>
<keyword evidence="7 8" id="KW-0472">Membrane</keyword>
<organism evidence="9 10">
    <name type="scientific">Aureobasidium melanogenum</name>
    <name type="common">Aureobasidium pullulans var. melanogenum</name>
    <dbReference type="NCBI Taxonomy" id="46634"/>
    <lineage>
        <taxon>Eukaryota</taxon>
        <taxon>Fungi</taxon>
        <taxon>Dikarya</taxon>
        <taxon>Ascomycota</taxon>
        <taxon>Pezizomycotina</taxon>
        <taxon>Dothideomycetes</taxon>
        <taxon>Dothideomycetidae</taxon>
        <taxon>Dothideales</taxon>
        <taxon>Saccotheciaceae</taxon>
        <taxon>Aureobasidium</taxon>
    </lineage>
</organism>
<evidence type="ECO:0000256" key="5">
    <source>
        <dbReference type="ARBA" id="ARBA00022989"/>
    </source>
</evidence>
<dbReference type="InterPro" id="IPR034804">
    <property type="entry name" value="SQR/QFR_C/D"/>
</dbReference>
<proteinExistence type="predicted"/>
<dbReference type="Proteomes" id="UP000729357">
    <property type="component" value="Unassembled WGS sequence"/>
</dbReference>
<dbReference type="InterPro" id="IPR014314">
    <property type="entry name" value="Succ_DH_cytb556"/>
</dbReference>
<evidence type="ECO:0000256" key="3">
    <source>
        <dbReference type="ARBA" id="ARBA00022692"/>
    </source>
</evidence>
<dbReference type="PANTHER" id="PTHR10978">
    <property type="entry name" value="SUCCINATE DEHYDROGENASE CYTOCHROME B560 SUBUNIT"/>
    <property type="match status" value="1"/>
</dbReference>
<feature type="transmembrane region" description="Helical" evidence="8">
    <location>
        <begin position="180"/>
        <end position="198"/>
    </location>
</feature>
<dbReference type="Gene3D" id="1.20.1300.10">
    <property type="entry name" value="Fumarate reductase/succinate dehydrogenase, transmembrane subunit"/>
    <property type="match status" value="1"/>
</dbReference>
<evidence type="ECO:0000313" key="10">
    <source>
        <dbReference type="Proteomes" id="UP000729357"/>
    </source>
</evidence>
<dbReference type="GO" id="GO:0006121">
    <property type="term" value="P:mitochondrial electron transport, succinate to ubiquinone"/>
    <property type="evidence" value="ECO:0007669"/>
    <property type="project" value="TreeGrafter"/>
</dbReference>
<reference evidence="9" key="2">
    <citation type="submission" date="2021-08" db="EMBL/GenBank/DDBJ databases">
        <authorList>
            <person name="Gostincar C."/>
            <person name="Sun X."/>
            <person name="Song Z."/>
            <person name="Gunde-Cimerman N."/>
        </authorList>
    </citation>
    <scope>NUCLEOTIDE SEQUENCE</scope>
    <source>
        <strain evidence="9">EXF-9298</strain>
    </source>
</reference>
<dbReference type="GO" id="GO:0009055">
    <property type="term" value="F:electron transfer activity"/>
    <property type="evidence" value="ECO:0007669"/>
    <property type="project" value="InterPro"/>
</dbReference>
<evidence type="ECO:0000256" key="4">
    <source>
        <dbReference type="ARBA" id="ARBA00022723"/>
    </source>
</evidence>
<dbReference type="GO" id="GO:0006099">
    <property type="term" value="P:tricarboxylic acid cycle"/>
    <property type="evidence" value="ECO:0007669"/>
    <property type="project" value="InterPro"/>
</dbReference>
<dbReference type="EMBL" id="JAHFXS010001947">
    <property type="protein sequence ID" value="KAG9974712.1"/>
    <property type="molecule type" value="Genomic_DNA"/>
</dbReference>
<evidence type="ECO:0000256" key="6">
    <source>
        <dbReference type="ARBA" id="ARBA00023004"/>
    </source>
</evidence>
<evidence type="ECO:0000256" key="2">
    <source>
        <dbReference type="ARBA" id="ARBA00022617"/>
    </source>
</evidence>
<reference evidence="9" key="1">
    <citation type="journal article" date="2021" name="J Fungi (Basel)">
        <title>Virulence traits and population genomics of the black yeast Aureobasidium melanogenum.</title>
        <authorList>
            <person name="Cernosa A."/>
            <person name="Sun X."/>
            <person name="Gostincar C."/>
            <person name="Fang C."/>
            <person name="Gunde-Cimerman N."/>
            <person name="Song Z."/>
        </authorList>
    </citation>
    <scope>NUCLEOTIDE SEQUENCE</scope>
    <source>
        <strain evidence="9">EXF-9298</strain>
    </source>
</reference>
<dbReference type="PROSITE" id="PS01001">
    <property type="entry name" value="SDH_CYT_2"/>
    <property type="match status" value="1"/>
</dbReference>
<evidence type="ECO:0000256" key="7">
    <source>
        <dbReference type="ARBA" id="ARBA00023136"/>
    </source>
</evidence>
<dbReference type="GO" id="GO:0016020">
    <property type="term" value="C:membrane"/>
    <property type="evidence" value="ECO:0007669"/>
    <property type="project" value="UniProtKB-SubCell"/>
</dbReference>
<dbReference type="InterPro" id="IPR000701">
    <property type="entry name" value="SuccDH_FuR_B_TM-su"/>
</dbReference>
<keyword evidence="2" id="KW-0349">Heme</keyword>
<feature type="transmembrane region" description="Helical" evidence="8">
    <location>
        <begin position="95"/>
        <end position="116"/>
    </location>
</feature>
<keyword evidence="3 8" id="KW-0812">Transmembrane</keyword>
<dbReference type="Pfam" id="PF01127">
    <property type="entry name" value="Sdh_cyt"/>
    <property type="match status" value="1"/>
</dbReference>
<gene>
    <name evidence="9" type="ORF">KCU98_g11809</name>
</gene>
<accession>A0A9P8JQW9</accession>
<dbReference type="GO" id="GO:0005739">
    <property type="term" value="C:mitochondrion"/>
    <property type="evidence" value="ECO:0007669"/>
    <property type="project" value="GOC"/>
</dbReference>
<protein>
    <submittedName>
        <fullName evidence="9">Uncharacterized protein</fullName>
    </submittedName>
</protein>
<evidence type="ECO:0000256" key="8">
    <source>
        <dbReference type="SAM" id="Phobius"/>
    </source>
</evidence>
<dbReference type="AlphaFoldDB" id="A0A9P8JQW9"/>
<sequence>MALTTRRAGLAFGSKRLTPITSLCTTTSTGWRPVLPRPTLDAVLTQSRFQSNKAKMEVLSAKEGQQLLADRRLHRPVSPNLGIYKWNMGSIMSSMMRTTGVAYSGSFHLFGLAYLVSPCLGWDLSSANIAAAFASLPEGAKSIVKFAVAWPVILHSFNGMRHLTWDRAKGFNNSFIQKTGWTAISVTTLSVGYMVFFMS</sequence>
<keyword evidence="5 8" id="KW-1133">Transmembrane helix</keyword>
<dbReference type="GO" id="GO:0046872">
    <property type="term" value="F:metal ion binding"/>
    <property type="evidence" value="ECO:0007669"/>
    <property type="project" value="UniProtKB-KW"/>
</dbReference>
<keyword evidence="4" id="KW-0479">Metal-binding</keyword>